<proteinExistence type="predicted"/>
<name>A0ABQ7CFK1_BRACR</name>
<gene>
    <name evidence="2" type="ORF">DY000_02010493</name>
</gene>
<sequence>MCILCIQKHWWFKKEEDERKDLARTQYSDTVTEVEEEDYLSFLGCFEAWEAAEMIKEEEVQQEEYDVQLNERGELKEDDDPLLNQDNWRKLIGNFSPESRRGTYSFSGRTVYASFTSLVSTGREFVTEFLLDAFILRWVKEEDGRNKLAKTQYSDAVTEVEDEVKSSKIDFRCFEAWKAAEIIKGEVQQEEDNAQPNEPGESEEEDDPPLKEP</sequence>
<accession>A0ABQ7CFK1</accession>
<reference evidence="2 3" key="1">
    <citation type="journal article" date="2020" name="BMC Genomics">
        <title>Intraspecific diversification of the crop wild relative Brassica cretica Lam. using demographic model selection.</title>
        <authorList>
            <person name="Kioukis A."/>
            <person name="Michalopoulou V.A."/>
            <person name="Briers L."/>
            <person name="Pirintsos S."/>
            <person name="Studholme D.J."/>
            <person name="Pavlidis P."/>
            <person name="Sarris P.F."/>
        </authorList>
    </citation>
    <scope>NUCLEOTIDE SEQUENCE [LARGE SCALE GENOMIC DNA]</scope>
    <source>
        <strain evidence="3">cv. PFS-1207/04</strain>
    </source>
</reference>
<keyword evidence="3" id="KW-1185">Reference proteome</keyword>
<feature type="region of interest" description="Disordered" evidence="1">
    <location>
        <begin position="184"/>
        <end position="213"/>
    </location>
</feature>
<comment type="caution">
    <text evidence="2">The sequence shown here is derived from an EMBL/GenBank/DDBJ whole genome shotgun (WGS) entry which is preliminary data.</text>
</comment>
<evidence type="ECO:0000313" key="2">
    <source>
        <dbReference type="EMBL" id="KAF3550372.1"/>
    </source>
</evidence>
<organism evidence="2 3">
    <name type="scientific">Brassica cretica</name>
    <name type="common">Mustard</name>
    <dbReference type="NCBI Taxonomy" id="69181"/>
    <lineage>
        <taxon>Eukaryota</taxon>
        <taxon>Viridiplantae</taxon>
        <taxon>Streptophyta</taxon>
        <taxon>Embryophyta</taxon>
        <taxon>Tracheophyta</taxon>
        <taxon>Spermatophyta</taxon>
        <taxon>Magnoliopsida</taxon>
        <taxon>eudicotyledons</taxon>
        <taxon>Gunneridae</taxon>
        <taxon>Pentapetalae</taxon>
        <taxon>rosids</taxon>
        <taxon>malvids</taxon>
        <taxon>Brassicales</taxon>
        <taxon>Brassicaceae</taxon>
        <taxon>Brassiceae</taxon>
        <taxon>Brassica</taxon>
    </lineage>
</organism>
<evidence type="ECO:0000313" key="3">
    <source>
        <dbReference type="Proteomes" id="UP000266723"/>
    </source>
</evidence>
<dbReference type="Proteomes" id="UP000266723">
    <property type="component" value="Unassembled WGS sequence"/>
</dbReference>
<dbReference type="EMBL" id="QGKV02000832">
    <property type="protein sequence ID" value="KAF3550372.1"/>
    <property type="molecule type" value="Genomic_DNA"/>
</dbReference>
<protein>
    <submittedName>
        <fullName evidence="2">Uncharacterized protein</fullName>
    </submittedName>
</protein>
<evidence type="ECO:0000256" key="1">
    <source>
        <dbReference type="SAM" id="MobiDB-lite"/>
    </source>
</evidence>